<accession>A0A448XNK9</accession>
<name>A0A448XNK9_9PLAT</name>
<dbReference type="EMBL" id="CAAALY010267114">
    <property type="protein sequence ID" value="VEL40937.1"/>
    <property type="molecule type" value="Genomic_DNA"/>
</dbReference>
<dbReference type="AlphaFoldDB" id="A0A448XNK9"/>
<organism evidence="1 2">
    <name type="scientific">Protopolystoma xenopodis</name>
    <dbReference type="NCBI Taxonomy" id="117903"/>
    <lineage>
        <taxon>Eukaryota</taxon>
        <taxon>Metazoa</taxon>
        <taxon>Spiralia</taxon>
        <taxon>Lophotrochozoa</taxon>
        <taxon>Platyhelminthes</taxon>
        <taxon>Monogenea</taxon>
        <taxon>Polyopisthocotylea</taxon>
        <taxon>Polystomatidea</taxon>
        <taxon>Polystomatidae</taxon>
        <taxon>Protopolystoma</taxon>
    </lineage>
</organism>
<protein>
    <submittedName>
        <fullName evidence="1">Uncharacterized protein</fullName>
    </submittedName>
</protein>
<comment type="caution">
    <text evidence="1">The sequence shown here is derived from an EMBL/GenBank/DDBJ whole genome shotgun (WGS) entry which is preliminary data.</text>
</comment>
<proteinExistence type="predicted"/>
<evidence type="ECO:0000313" key="1">
    <source>
        <dbReference type="EMBL" id="VEL40937.1"/>
    </source>
</evidence>
<keyword evidence="2" id="KW-1185">Reference proteome</keyword>
<sequence length="87" mass="9325">MTGFICAPPQPSKSVSLASSVLCKAALTQSVRLLSDFPISGPANNAAIQTANWPLVSERWCQSGPEGKWENSKSVIAALEFRPRPLI</sequence>
<dbReference type="Proteomes" id="UP000784294">
    <property type="component" value="Unassembled WGS sequence"/>
</dbReference>
<evidence type="ECO:0000313" key="2">
    <source>
        <dbReference type="Proteomes" id="UP000784294"/>
    </source>
</evidence>
<gene>
    <name evidence="1" type="ORF">PXEA_LOCUS34377</name>
</gene>
<reference evidence="1" key="1">
    <citation type="submission" date="2018-11" db="EMBL/GenBank/DDBJ databases">
        <authorList>
            <consortium name="Pathogen Informatics"/>
        </authorList>
    </citation>
    <scope>NUCLEOTIDE SEQUENCE</scope>
</reference>